<organism evidence="2 3">
    <name type="scientific">Shewanella gelidii</name>
    <dbReference type="NCBI Taxonomy" id="1642821"/>
    <lineage>
        <taxon>Bacteria</taxon>
        <taxon>Pseudomonadati</taxon>
        <taxon>Pseudomonadota</taxon>
        <taxon>Gammaproteobacteria</taxon>
        <taxon>Alteromonadales</taxon>
        <taxon>Shewanellaceae</taxon>
        <taxon>Shewanella</taxon>
    </lineage>
</organism>
<keyword evidence="1" id="KW-0472">Membrane</keyword>
<proteinExistence type="predicted"/>
<evidence type="ECO:0000256" key="1">
    <source>
        <dbReference type="SAM" id="Phobius"/>
    </source>
</evidence>
<protein>
    <submittedName>
        <fullName evidence="2">Uncharacterized protein</fullName>
    </submittedName>
</protein>
<keyword evidence="1" id="KW-0812">Transmembrane</keyword>
<keyword evidence="3" id="KW-1185">Reference proteome</keyword>
<reference evidence="2" key="2">
    <citation type="submission" date="2020-09" db="EMBL/GenBank/DDBJ databases">
        <authorList>
            <person name="Sun Q."/>
            <person name="Ohkuma M."/>
        </authorList>
    </citation>
    <scope>NUCLEOTIDE SEQUENCE</scope>
    <source>
        <strain evidence="2">JCM 30804</strain>
    </source>
</reference>
<name>A0A917K0S0_9GAMM</name>
<reference evidence="2" key="1">
    <citation type="journal article" date="2014" name="Int. J. Syst. Evol. Microbiol.">
        <title>Complete genome sequence of Corynebacterium casei LMG S-19264T (=DSM 44701T), isolated from a smear-ripened cheese.</title>
        <authorList>
            <consortium name="US DOE Joint Genome Institute (JGI-PGF)"/>
            <person name="Walter F."/>
            <person name="Albersmeier A."/>
            <person name="Kalinowski J."/>
            <person name="Ruckert C."/>
        </authorList>
    </citation>
    <scope>NUCLEOTIDE SEQUENCE</scope>
    <source>
        <strain evidence="2">JCM 30804</strain>
    </source>
</reference>
<dbReference type="AlphaFoldDB" id="A0A917K0S0"/>
<feature type="transmembrane region" description="Helical" evidence="1">
    <location>
        <begin position="41"/>
        <end position="61"/>
    </location>
</feature>
<sequence length="247" mass="28946">MIETSFKTKYYTDIEAIQLIHLGMFMFSDFNIQLTTFDWNGVSGITNILMVVLTGLLLYGLKQGSNNIKESALSRDADILRWAMSEMDKLKPDIRLITDAHKKHNYCNCPNAHQKIHECNWDIEELAAAQRVSITMQRIGYMALHNLISRNHFTNLWGPMYLSTWYALEAWVKHKRLDLDEPLSIKEGAYSRMYLEQFAIYCEEMLPLELVNNERERFNLPMLTQNDRKSYQKLVDKLGARKEKLDI</sequence>
<gene>
    <name evidence="2" type="ORF">GCM10009332_33560</name>
</gene>
<dbReference type="EMBL" id="BMPZ01000024">
    <property type="protein sequence ID" value="GGI93622.1"/>
    <property type="molecule type" value="Genomic_DNA"/>
</dbReference>
<evidence type="ECO:0000313" key="3">
    <source>
        <dbReference type="Proteomes" id="UP000613743"/>
    </source>
</evidence>
<dbReference type="Proteomes" id="UP000613743">
    <property type="component" value="Unassembled WGS sequence"/>
</dbReference>
<comment type="caution">
    <text evidence="2">The sequence shown here is derived from an EMBL/GenBank/DDBJ whole genome shotgun (WGS) entry which is preliminary data.</text>
</comment>
<accession>A0A917K0S0</accession>
<evidence type="ECO:0000313" key="2">
    <source>
        <dbReference type="EMBL" id="GGI93622.1"/>
    </source>
</evidence>
<keyword evidence="1" id="KW-1133">Transmembrane helix</keyword>